<accession>A0A1Q2GWB8</accession>
<keyword evidence="1" id="KW-0472">Membrane</keyword>
<dbReference type="STRING" id="247523.B0W48_06125"/>
<proteinExistence type="predicted"/>
<reference evidence="2 3" key="1">
    <citation type="submission" date="2017-02" db="EMBL/GenBank/DDBJ databases">
        <title>Complete genome sequence of the cold-active Pseudoalteromonas aliena strain EH1 isolated from Arctic seawater.</title>
        <authorList>
            <person name="Kim E."/>
            <person name="Heo E."/>
            <person name="Kim H."/>
            <person name="Kim D."/>
        </authorList>
    </citation>
    <scope>NUCLEOTIDE SEQUENCE [LARGE SCALE GENOMIC DNA]</scope>
    <source>
        <strain evidence="2 3">EH1</strain>
    </source>
</reference>
<keyword evidence="1" id="KW-0812">Transmembrane</keyword>
<dbReference type="KEGG" id="paln:B0W48_06125"/>
<dbReference type="EMBL" id="CP019628">
    <property type="protein sequence ID" value="AQP99415.1"/>
    <property type="molecule type" value="Genomic_DNA"/>
</dbReference>
<evidence type="ECO:0000256" key="1">
    <source>
        <dbReference type="SAM" id="Phobius"/>
    </source>
</evidence>
<gene>
    <name evidence="2" type="ORF">B0W48_06125</name>
</gene>
<name>A0A1Q2GWB8_9GAMM</name>
<keyword evidence="1" id="KW-1133">Transmembrane helix</keyword>
<sequence length="369" mass="42629">MKINTLIQMLKNKTWLRRYTAYYHNDLFELGDNGFALNSDSKRLVIVSRAHYVESWQTYPSISIKELKELLKLQKDVSSTTAQLQTYYKNKQQEGFDVKTINFNKQVIERLKSCILIPETELLAQYFLNDRVVSEVLTPGGALFYTQVEGKTQSTYKQGLMSSIERFSLSIGVAHNTDKKQIKNDEYAKVLWDTLKDYPLSKIHKIAAFDLQTNLNYKALHGLYFVPLACATAFVLATNAYYIYKYDKLDKELLSYKDDVNQLLMKKQMIDATKIYVEQVTNELIAYPSVHKSWDIAYQAISEGMDIQQFTGKKYEITLRGFAESASRVLSEVSRLPDIENAQFNGAVRKSGKKDYFIMTLKLVEKDEK</sequence>
<protein>
    <recommendedName>
        <fullName evidence="4">Fimbrial assembly protein</fullName>
    </recommendedName>
</protein>
<evidence type="ECO:0000313" key="2">
    <source>
        <dbReference type="EMBL" id="AQP99415.1"/>
    </source>
</evidence>
<organism evidence="2 3">
    <name type="scientific">Pseudoalteromonas aliena</name>
    <dbReference type="NCBI Taxonomy" id="247523"/>
    <lineage>
        <taxon>Bacteria</taxon>
        <taxon>Pseudomonadati</taxon>
        <taxon>Pseudomonadota</taxon>
        <taxon>Gammaproteobacteria</taxon>
        <taxon>Alteromonadales</taxon>
        <taxon>Pseudoalteromonadaceae</taxon>
        <taxon>Pseudoalteromonas</taxon>
    </lineage>
</organism>
<evidence type="ECO:0000313" key="3">
    <source>
        <dbReference type="Proteomes" id="UP000188243"/>
    </source>
</evidence>
<evidence type="ECO:0008006" key="4">
    <source>
        <dbReference type="Google" id="ProtNLM"/>
    </source>
</evidence>
<dbReference type="Proteomes" id="UP000188243">
    <property type="component" value="Chromosome"/>
</dbReference>
<dbReference type="AlphaFoldDB" id="A0A1Q2GWB8"/>
<dbReference type="RefSeq" id="WP_077536100.1">
    <property type="nucleotide sequence ID" value="NZ_CP019628.1"/>
</dbReference>
<feature type="transmembrane region" description="Helical" evidence="1">
    <location>
        <begin position="222"/>
        <end position="244"/>
    </location>
</feature>